<feature type="transmembrane region" description="Helical" evidence="1">
    <location>
        <begin position="222"/>
        <end position="242"/>
    </location>
</feature>
<keyword evidence="1" id="KW-1133">Transmembrane helix</keyword>
<organism evidence="2 3">
    <name type="scientific">Caenorhabditis angaria</name>
    <dbReference type="NCBI Taxonomy" id="860376"/>
    <lineage>
        <taxon>Eukaryota</taxon>
        <taxon>Metazoa</taxon>
        <taxon>Ecdysozoa</taxon>
        <taxon>Nematoda</taxon>
        <taxon>Chromadorea</taxon>
        <taxon>Rhabditida</taxon>
        <taxon>Rhabditina</taxon>
        <taxon>Rhabditomorpha</taxon>
        <taxon>Rhabditoidea</taxon>
        <taxon>Rhabditidae</taxon>
        <taxon>Peloderinae</taxon>
        <taxon>Caenorhabditis</taxon>
    </lineage>
</organism>
<name>A0A9P1J3Q2_9PELO</name>
<keyword evidence="1" id="KW-0812">Transmembrane</keyword>
<keyword evidence="1" id="KW-0472">Membrane</keyword>
<comment type="caution">
    <text evidence="2">The sequence shown here is derived from an EMBL/GenBank/DDBJ whole genome shotgun (WGS) entry which is preliminary data.</text>
</comment>
<evidence type="ECO:0000313" key="3">
    <source>
        <dbReference type="Proteomes" id="UP001152747"/>
    </source>
</evidence>
<dbReference type="AlphaFoldDB" id="A0A9P1J3Q2"/>
<feature type="transmembrane region" description="Helical" evidence="1">
    <location>
        <begin position="321"/>
        <end position="342"/>
    </location>
</feature>
<gene>
    <name evidence="2" type="ORF">CAMP_LOCUS18764</name>
</gene>
<dbReference type="Proteomes" id="UP001152747">
    <property type="component" value="Unassembled WGS sequence"/>
</dbReference>
<evidence type="ECO:0000256" key="1">
    <source>
        <dbReference type="SAM" id="Phobius"/>
    </source>
</evidence>
<protein>
    <submittedName>
        <fullName evidence="2">Uncharacterized protein</fullName>
    </submittedName>
</protein>
<reference evidence="2" key="1">
    <citation type="submission" date="2022-11" db="EMBL/GenBank/DDBJ databases">
        <authorList>
            <person name="Kikuchi T."/>
        </authorList>
    </citation>
    <scope>NUCLEOTIDE SEQUENCE</scope>
    <source>
        <strain evidence="2">PS1010</strain>
    </source>
</reference>
<feature type="transmembrane region" description="Helical" evidence="1">
    <location>
        <begin position="348"/>
        <end position="369"/>
    </location>
</feature>
<proteinExistence type="predicted"/>
<dbReference type="EMBL" id="CANHGI010000006">
    <property type="protein sequence ID" value="CAI5456127.1"/>
    <property type="molecule type" value="Genomic_DNA"/>
</dbReference>
<evidence type="ECO:0000313" key="2">
    <source>
        <dbReference type="EMBL" id="CAI5456127.1"/>
    </source>
</evidence>
<sequence>MSGGSHIPSASNSNGYVTSKEMLLTYIRNMSKADIRKLLSPVREGILTENTVLHMNTQNFSVDHVVVPITVGEFLKQLNPQWIRWIHTAPGDGDLEEGILPSHITFDHHGDNVSNDVIMSYIHNLDKHQKRSLLNLIREGILTDECFINVSTHQGPERLQVPMPRVVEALRLAEINELEFQQEKPFLLKIIAMKHYSSACFENDYRADLQVRAITAARFTMPIWYTILFTFMTLATFFSHIWSQVTNFADMQNTLLTTIPIVILVVSSIFIALLLYLNIYMVGFLCCCENNFSNQLVTKDLDYSSLYIHFCELNRFEIRIYLVKGLQFTLLWYTMLLAMFAHEHDLNIYPELTCVLTNGFGLMLFARIAEFFRRCRKTRDGTAIAAR</sequence>
<feature type="transmembrane region" description="Helical" evidence="1">
    <location>
        <begin position="254"/>
        <end position="277"/>
    </location>
</feature>
<dbReference type="OrthoDB" id="5816969at2759"/>
<accession>A0A9P1J3Q2</accession>
<keyword evidence="3" id="KW-1185">Reference proteome</keyword>